<evidence type="ECO:0000313" key="1">
    <source>
        <dbReference type="EMBL" id="MXQ53845.1"/>
    </source>
</evidence>
<accession>A0A6I4VUJ5</accession>
<organism evidence="1 2">
    <name type="scientific">Shimazuella alba</name>
    <dbReference type="NCBI Taxonomy" id="2690964"/>
    <lineage>
        <taxon>Bacteria</taxon>
        <taxon>Bacillati</taxon>
        <taxon>Bacillota</taxon>
        <taxon>Bacilli</taxon>
        <taxon>Bacillales</taxon>
        <taxon>Thermoactinomycetaceae</taxon>
        <taxon>Shimazuella</taxon>
    </lineage>
</organism>
<dbReference type="RefSeq" id="WP_160801205.1">
    <property type="nucleotide sequence ID" value="NZ_WUUL01000005.1"/>
</dbReference>
<comment type="caution">
    <text evidence="1">The sequence shown here is derived from an EMBL/GenBank/DDBJ whole genome shotgun (WGS) entry which is preliminary data.</text>
</comment>
<reference evidence="1 2" key="1">
    <citation type="submission" date="2019-12" db="EMBL/GenBank/DDBJ databases">
        <title>Whole-genome analyses of novel actinobacteria.</title>
        <authorList>
            <person name="Sahin N."/>
            <person name="Saygin H."/>
        </authorList>
    </citation>
    <scope>NUCLEOTIDE SEQUENCE [LARGE SCALE GENOMIC DNA]</scope>
    <source>
        <strain evidence="1 2">KC615</strain>
    </source>
</reference>
<evidence type="ECO:0000313" key="2">
    <source>
        <dbReference type="Proteomes" id="UP000430692"/>
    </source>
</evidence>
<proteinExistence type="predicted"/>
<dbReference type="AlphaFoldDB" id="A0A6I4VUJ5"/>
<sequence length="53" mass="6096">MATMVSQLARQKDINVISIVRQTYNHLNLQALLGSSYVINLSKRPVSIRDPWR</sequence>
<name>A0A6I4VUJ5_9BACL</name>
<dbReference type="Proteomes" id="UP000430692">
    <property type="component" value="Unassembled WGS sequence"/>
</dbReference>
<dbReference type="EMBL" id="WUUL01000005">
    <property type="protein sequence ID" value="MXQ53845.1"/>
    <property type="molecule type" value="Genomic_DNA"/>
</dbReference>
<protein>
    <submittedName>
        <fullName evidence="1">Uncharacterized protein</fullName>
    </submittedName>
</protein>
<gene>
    <name evidence="1" type="ORF">GSM42_08965</name>
</gene>
<keyword evidence="2" id="KW-1185">Reference proteome</keyword>